<protein>
    <recommendedName>
        <fullName evidence="1">IrrE N-terminal-like domain-containing protein</fullName>
    </recommendedName>
</protein>
<evidence type="ECO:0000259" key="1">
    <source>
        <dbReference type="Pfam" id="PF06114"/>
    </source>
</evidence>
<evidence type="ECO:0000313" key="2">
    <source>
        <dbReference type="EMBL" id="AST93047.1"/>
    </source>
</evidence>
<dbReference type="EMBL" id="CP018866">
    <property type="protein sequence ID" value="AST93047.1"/>
    <property type="molecule type" value="Genomic_DNA"/>
</dbReference>
<dbReference type="STRING" id="1314751.GCA_001591425_00755"/>
<proteinExistence type="predicted"/>
<reference evidence="2 3" key="1">
    <citation type="submission" date="2016-12" db="EMBL/GenBank/DDBJ databases">
        <title>The whole genome sequencing and assembly of Bacillus cohnii DSM 6307T strain.</title>
        <authorList>
            <person name="Lee Y.-J."/>
            <person name="Yi H."/>
            <person name="Bahn Y.-S."/>
            <person name="Kim J.F."/>
            <person name="Lee D.-W."/>
        </authorList>
    </citation>
    <scope>NUCLEOTIDE SEQUENCE [LARGE SCALE GENOMIC DNA]</scope>
    <source>
        <strain evidence="2 3">DSM 6307</strain>
    </source>
</reference>
<name>A0A223KUL2_9BACI</name>
<keyword evidence="3" id="KW-1185">Reference proteome</keyword>
<dbReference type="AlphaFoldDB" id="A0A223KUL2"/>
<sequence length="193" mass="22470">MQISNILQRTTSDWWEERANKVLSHFNFSNPDEIDMYDICWKYGVKIKPLDKHFYYGEIKDGIKAMSFPKESGRRGVIYLKPDLDPIEKKIILAEEFSHCYSHHISQVSMNSSFIAKTEAQARRMAAYLLMPFKFLKNVFVAAADEAIMISDIADYFIVTEEFARYRLELIYNRRVDGFGATVNGKLGSIEWI</sequence>
<dbReference type="Pfam" id="PF06114">
    <property type="entry name" value="Peptidase_M78"/>
    <property type="match status" value="1"/>
</dbReference>
<dbReference type="Proteomes" id="UP000215224">
    <property type="component" value="Chromosome"/>
</dbReference>
<evidence type="ECO:0000313" key="3">
    <source>
        <dbReference type="Proteomes" id="UP000215224"/>
    </source>
</evidence>
<feature type="domain" description="IrrE N-terminal-like" evidence="1">
    <location>
        <begin position="66"/>
        <end position="169"/>
    </location>
</feature>
<accession>A0A223KUL2</accession>
<gene>
    <name evidence="2" type="ORF">BC6307_18175</name>
</gene>
<dbReference type="RefSeq" id="WP_066412349.1">
    <property type="nucleotide sequence ID" value="NZ_CP018866.1"/>
</dbReference>
<organism evidence="2 3">
    <name type="scientific">Sutcliffiella cohnii</name>
    <dbReference type="NCBI Taxonomy" id="33932"/>
    <lineage>
        <taxon>Bacteria</taxon>
        <taxon>Bacillati</taxon>
        <taxon>Bacillota</taxon>
        <taxon>Bacilli</taxon>
        <taxon>Bacillales</taxon>
        <taxon>Bacillaceae</taxon>
        <taxon>Sutcliffiella</taxon>
    </lineage>
</organism>
<dbReference type="KEGG" id="bcoh:BC6307_18175"/>
<dbReference type="InterPro" id="IPR010359">
    <property type="entry name" value="IrrE_HExxH"/>
</dbReference>